<evidence type="ECO:0000256" key="11">
    <source>
        <dbReference type="ARBA" id="ARBA00041266"/>
    </source>
</evidence>
<evidence type="ECO:0000256" key="7">
    <source>
        <dbReference type="ARBA" id="ARBA00037305"/>
    </source>
</evidence>
<protein>
    <recommendedName>
        <fullName evidence="10">Dual-specificity RNA pseudouridine synthase RluA</fullName>
        <ecNumber evidence="8">5.4.99.28</ecNumber>
        <ecNumber evidence="9">5.4.99.29</ecNumber>
    </recommendedName>
    <alternativeName>
        <fullName evidence="11">23S rRNA pseudouridine(746) synthase</fullName>
    </alternativeName>
    <alternativeName>
        <fullName evidence="14">Ribosomal large subunit pseudouridine synthase A</fullName>
    </alternativeName>
    <alternativeName>
        <fullName evidence="13">rRNA pseudouridylate synthase A</fullName>
    </alternativeName>
    <alternativeName>
        <fullName evidence="15">rRNA-uridine isomerase A</fullName>
    </alternativeName>
    <alternativeName>
        <fullName evidence="12">tRNA pseudouridine(32) synthase</fullName>
    </alternativeName>
</protein>
<gene>
    <name evidence="17" type="ORF">MED92_12286</name>
</gene>
<feature type="domain" description="Pseudouridine synthase RsuA/RluA-like" evidence="16">
    <location>
        <begin position="14"/>
        <end position="161"/>
    </location>
</feature>
<dbReference type="AlphaFoldDB" id="A0A7U8C4R1"/>
<evidence type="ECO:0000256" key="3">
    <source>
        <dbReference type="ARBA" id="ARBA00022694"/>
    </source>
</evidence>
<dbReference type="InterPro" id="IPR020103">
    <property type="entry name" value="PsdUridine_synth_cat_dom_sf"/>
</dbReference>
<evidence type="ECO:0000256" key="15">
    <source>
        <dbReference type="ARBA" id="ARBA00043143"/>
    </source>
</evidence>
<evidence type="ECO:0000256" key="12">
    <source>
        <dbReference type="ARBA" id="ARBA00042372"/>
    </source>
</evidence>
<dbReference type="RefSeq" id="WP_007020141.1">
    <property type="nucleotide sequence ID" value="NZ_CH724125.1"/>
</dbReference>
<keyword evidence="2" id="KW-0698">rRNA processing</keyword>
<sequence length="210" mass="23894">MQDSSVEIIYADEHIVVANKPWDMLSVPGKGEDKQDCLWRRVQTSYPTARIVHRLDYATSGIIILALTLDAQRALSRSFQERETQKRYQAIIAGRPKEDSGSVDLPLRCDWENRPLQIVDHEQGKSALTHWLIDEVTELGSRVLLTPVTGRSHQLRVHMQAMGHPIIGDRFYASEEQVAASERLLLHAEFLKLPHPESGKMMEFNAPCPF</sequence>
<dbReference type="EC" id="5.4.99.28" evidence="8"/>
<evidence type="ECO:0000256" key="5">
    <source>
        <dbReference type="ARBA" id="ARBA00036184"/>
    </source>
</evidence>
<comment type="caution">
    <text evidence="17">The sequence shown here is derived from an EMBL/GenBank/DDBJ whole genome shotgun (WGS) entry which is preliminary data.</text>
</comment>
<dbReference type="InterPro" id="IPR006224">
    <property type="entry name" value="PsdUridine_synth_RluA-like_CS"/>
</dbReference>
<evidence type="ECO:0000256" key="1">
    <source>
        <dbReference type="ARBA" id="ARBA00010876"/>
    </source>
</evidence>
<dbReference type="Proteomes" id="UP000002171">
    <property type="component" value="Unassembled WGS sequence"/>
</dbReference>
<evidence type="ECO:0000256" key="6">
    <source>
        <dbReference type="ARBA" id="ARBA00036916"/>
    </source>
</evidence>
<dbReference type="GO" id="GO:0000455">
    <property type="term" value="P:enzyme-directed rRNA pseudouridine synthesis"/>
    <property type="evidence" value="ECO:0007669"/>
    <property type="project" value="TreeGrafter"/>
</dbReference>
<accession>A0A7U8C4R1</accession>
<dbReference type="GO" id="GO:0003723">
    <property type="term" value="F:RNA binding"/>
    <property type="evidence" value="ECO:0007669"/>
    <property type="project" value="InterPro"/>
</dbReference>
<dbReference type="SUPFAM" id="SSF55120">
    <property type="entry name" value="Pseudouridine synthase"/>
    <property type="match status" value="1"/>
</dbReference>
<dbReference type="InterPro" id="IPR050188">
    <property type="entry name" value="RluA_PseudoU_synthase"/>
</dbReference>
<dbReference type="GO" id="GO:0160142">
    <property type="term" value="F:23S rRNA pseudouridine(746) synthase activity"/>
    <property type="evidence" value="ECO:0007669"/>
    <property type="project" value="UniProtKB-EC"/>
</dbReference>
<dbReference type="GO" id="GO:0008033">
    <property type="term" value="P:tRNA processing"/>
    <property type="evidence" value="ECO:0007669"/>
    <property type="project" value="UniProtKB-KW"/>
</dbReference>
<evidence type="ECO:0000313" key="17">
    <source>
        <dbReference type="EMBL" id="EAR59884.1"/>
    </source>
</evidence>
<evidence type="ECO:0000256" key="4">
    <source>
        <dbReference type="ARBA" id="ARBA00023235"/>
    </source>
</evidence>
<keyword evidence="18" id="KW-1185">Reference proteome</keyword>
<comment type="catalytic activity">
    <reaction evidence="5">
        <text>uridine(32) in tRNA = pseudouridine(32) in tRNA</text>
        <dbReference type="Rhea" id="RHEA:42544"/>
        <dbReference type="Rhea" id="RHEA-COMP:10107"/>
        <dbReference type="Rhea" id="RHEA-COMP:10108"/>
        <dbReference type="ChEBI" id="CHEBI:65314"/>
        <dbReference type="ChEBI" id="CHEBI:65315"/>
        <dbReference type="EC" id="5.4.99.28"/>
    </reaction>
</comment>
<dbReference type="Pfam" id="PF00849">
    <property type="entry name" value="PseudoU_synth_2"/>
    <property type="match status" value="1"/>
</dbReference>
<evidence type="ECO:0000256" key="10">
    <source>
        <dbReference type="ARBA" id="ARBA00039988"/>
    </source>
</evidence>
<evidence type="ECO:0000256" key="2">
    <source>
        <dbReference type="ARBA" id="ARBA00022552"/>
    </source>
</evidence>
<evidence type="ECO:0000256" key="9">
    <source>
        <dbReference type="ARBA" id="ARBA00038945"/>
    </source>
</evidence>
<dbReference type="InterPro" id="IPR006145">
    <property type="entry name" value="PsdUridine_synth_RsuA/RluA"/>
</dbReference>
<dbReference type="GO" id="GO:0160151">
    <property type="term" value="F:tRNA pseudouridine(32) synthase activity"/>
    <property type="evidence" value="ECO:0007669"/>
    <property type="project" value="UniProtKB-EC"/>
</dbReference>
<dbReference type="PANTHER" id="PTHR21600">
    <property type="entry name" value="MITOCHONDRIAL RNA PSEUDOURIDINE SYNTHASE"/>
    <property type="match status" value="1"/>
</dbReference>
<organism evidence="17 18">
    <name type="scientific">Neptuniibacter caesariensis</name>
    <dbReference type="NCBI Taxonomy" id="207954"/>
    <lineage>
        <taxon>Bacteria</taxon>
        <taxon>Pseudomonadati</taxon>
        <taxon>Pseudomonadota</taxon>
        <taxon>Gammaproteobacteria</taxon>
        <taxon>Oceanospirillales</taxon>
        <taxon>Oceanospirillaceae</taxon>
        <taxon>Neptuniibacter</taxon>
    </lineage>
</organism>
<dbReference type="EC" id="5.4.99.29" evidence="9"/>
<dbReference type="Gene3D" id="3.30.2350.10">
    <property type="entry name" value="Pseudouridine synthase"/>
    <property type="match status" value="1"/>
</dbReference>
<comment type="catalytic activity">
    <reaction evidence="6">
        <text>uridine(746) in 23S rRNA = pseudouridine(746) in 23S rRNA</text>
        <dbReference type="Rhea" id="RHEA:42548"/>
        <dbReference type="Rhea" id="RHEA-COMP:10109"/>
        <dbReference type="Rhea" id="RHEA-COMP:10110"/>
        <dbReference type="ChEBI" id="CHEBI:65314"/>
        <dbReference type="ChEBI" id="CHEBI:65315"/>
        <dbReference type="EC" id="5.4.99.29"/>
    </reaction>
</comment>
<name>A0A7U8C4R1_NEPCE</name>
<keyword evidence="4" id="KW-0413">Isomerase</keyword>
<evidence type="ECO:0000256" key="8">
    <source>
        <dbReference type="ARBA" id="ARBA00038944"/>
    </source>
</evidence>
<dbReference type="OrthoDB" id="9807829at2"/>
<evidence type="ECO:0000313" key="18">
    <source>
        <dbReference type="Proteomes" id="UP000002171"/>
    </source>
</evidence>
<evidence type="ECO:0000259" key="16">
    <source>
        <dbReference type="Pfam" id="PF00849"/>
    </source>
</evidence>
<dbReference type="EMBL" id="AAOW01000029">
    <property type="protein sequence ID" value="EAR59884.1"/>
    <property type="molecule type" value="Genomic_DNA"/>
</dbReference>
<comment type="function">
    <text evidence="7">Dual specificity enzyme that catalyzes the synthesis of pseudouridine from uracil-746 in 23S ribosomal RNA and from uracil-32 in the anticodon stem and loop of transfer RNAs.</text>
</comment>
<reference evidence="17 18" key="1">
    <citation type="submission" date="2006-02" db="EMBL/GenBank/DDBJ databases">
        <authorList>
            <person name="Pinhassi J."/>
            <person name="Pedros-Alio C."/>
            <person name="Ferriera S."/>
            <person name="Johnson J."/>
            <person name="Kravitz S."/>
            <person name="Halpern A."/>
            <person name="Remington K."/>
            <person name="Beeson K."/>
            <person name="Tran B."/>
            <person name="Rogers Y.-H."/>
            <person name="Friedman R."/>
            <person name="Venter J.C."/>
        </authorList>
    </citation>
    <scope>NUCLEOTIDE SEQUENCE [LARGE SCALE GENOMIC DNA]</scope>
    <source>
        <strain evidence="17 18">MED92</strain>
    </source>
</reference>
<keyword evidence="3" id="KW-0819">tRNA processing</keyword>
<proteinExistence type="inferred from homology"/>
<comment type="similarity">
    <text evidence="1">Belongs to the pseudouridine synthase RluA family.</text>
</comment>
<evidence type="ECO:0000256" key="13">
    <source>
        <dbReference type="ARBA" id="ARBA00042844"/>
    </source>
</evidence>
<dbReference type="CDD" id="cd02869">
    <property type="entry name" value="PseudoU_synth_RluA_like"/>
    <property type="match status" value="1"/>
</dbReference>
<dbReference type="PANTHER" id="PTHR21600:SF91">
    <property type="entry name" value="DUAL-SPECIFICITY RNA PSEUDOURIDINE SYNTHASE RLUA"/>
    <property type="match status" value="1"/>
</dbReference>
<dbReference type="PROSITE" id="PS01129">
    <property type="entry name" value="PSI_RLU"/>
    <property type="match status" value="1"/>
</dbReference>
<evidence type="ECO:0000256" key="14">
    <source>
        <dbReference type="ARBA" id="ARBA00042883"/>
    </source>
</evidence>